<keyword evidence="5" id="KW-0863">Zinc-finger</keyword>
<dbReference type="InterPro" id="IPR013083">
    <property type="entry name" value="Znf_RING/FYVE/PHD"/>
</dbReference>
<evidence type="ECO:0000256" key="11">
    <source>
        <dbReference type="ARBA" id="ARBA00070126"/>
    </source>
</evidence>
<evidence type="ECO:0000259" key="12">
    <source>
        <dbReference type="PROSITE" id="PS00028"/>
    </source>
</evidence>
<dbReference type="GO" id="GO:0006351">
    <property type="term" value="P:DNA-templated transcription"/>
    <property type="evidence" value="ECO:0007669"/>
    <property type="project" value="InterPro"/>
</dbReference>
<feature type="domain" description="C2H2-type" evidence="12">
    <location>
        <begin position="523"/>
        <end position="543"/>
    </location>
</feature>
<evidence type="ECO:0000256" key="1">
    <source>
        <dbReference type="ARBA" id="ARBA00004123"/>
    </source>
</evidence>
<keyword evidence="14" id="KW-1185">Reference proteome</keyword>
<dbReference type="InterPro" id="IPR012170">
    <property type="entry name" value="TFIIH_SSL1/p44"/>
</dbReference>
<dbReference type="Gene3D" id="3.40.50.410">
    <property type="entry name" value="von Willebrand factor, type A domain"/>
    <property type="match status" value="1"/>
</dbReference>
<dbReference type="PANTHER" id="PTHR12695">
    <property type="entry name" value="GENERAL TRANSCRIPTION FACTOR IIH SUBUNIT 2"/>
    <property type="match status" value="1"/>
</dbReference>
<keyword evidence="3" id="KW-0479">Metal-binding</keyword>
<dbReference type="PROSITE" id="PS00028">
    <property type="entry name" value="ZINC_FINGER_C2H2_1"/>
    <property type="match status" value="1"/>
</dbReference>
<evidence type="ECO:0000256" key="7">
    <source>
        <dbReference type="ARBA" id="ARBA00023015"/>
    </source>
</evidence>
<evidence type="ECO:0000256" key="2">
    <source>
        <dbReference type="ARBA" id="ARBA00006092"/>
    </source>
</evidence>
<dbReference type="SUPFAM" id="SSF53300">
    <property type="entry name" value="vWA-like"/>
    <property type="match status" value="1"/>
</dbReference>
<sequence>MGCDLREDAIAAPVDSALAGGIVDGVKGDVNVDGVGNGGGDGAGAVVAVDGDSVEVVVWGRQLSFVAVDETLSPEGVSCDGGSRVSSCTTCGLSVETSEGTKLSRVAERERERERNLQYLGFSSTWVFVLNLNSLLHISEIMNNVAERPLKGDVEDDDEDDGADLEAWERTYAEDRSWEALQEDESGLLRPIDTTAIYHAQYRRRLRTLAATAATARIQKGLIRYLYIVVDLSKAASERDFRPSRMAVIGKQVEVFIREFFDQNPLSHVGLVTIKDGIANCITELGGSPESHINAMMGKLECSGDASLQNALEIVLACLNQIPSYGHREALILYSALSTCDPGDLMETIQKCKKSKIRCSVIGLAAEMFVCKHLCQETGGTYSVALDESHFKELILEHAPPPPAIAEYATANLIKMGFPQRSAEGSVAICTCHEEAKAGGGYTCPRCKVRVCELPTECRICGLTLISSPHLARSYHHLFPIVMFDEVSPSSQNDSSRSFSNTCFGCQQSLLSQGNKPGLSVICPKCKQQFCLDCDIYIHESLHNCPGCESSRHSKSVTASQ</sequence>
<dbReference type="GO" id="GO:0000439">
    <property type="term" value="C:transcription factor TFIIH core complex"/>
    <property type="evidence" value="ECO:0007669"/>
    <property type="project" value="InterPro"/>
</dbReference>
<name>A0AAN9NYR8_PHACN</name>
<dbReference type="SMART" id="SM01047">
    <property type="entry name" value="C1_4"/>
    <property type="match status" value="1"/>
</dbReference>
<dbReference type="InterPro" id="IPR002035">
    <property type="entry name" value="VWF_A"/>
</dbReference>
<dbReference type="GO" id="GO:0008270">
    <property type="term" value="F:zinc ion binding"/>
    <property type="evidence" value="ECO:0007669"/>
    <property type="project" value="UniProtKB-KW"/>
</dbReference>
<dbReference type="FunFam" id="3.30.40.10:FF:000449">
    <property type="entry name" value="General transcription factor IIH subunit"/>
    <property type="match status" value="1"/>
</dbReference>
<dbReference type="EMBL" id="JAYMYR010000002">
    <property type="protein sequence ID" value="KAK7378038.1"/>
    <property type="molecule type" value="Genomic_DNA"/>
</dbReference>
<dbReference type="Gene3D" id="3.30.40.10">
    <property type="entry name" value="Zinc/RING finger domain, C3HC4 (zinc finger)"/>
    <property type="match status" value="1"/>
</dbReference>
<comment type="similarity">
    <text evidence="2">Belongs to the GTF2H2 family.</text>
</comment>
<dbReference type="SMART" id="SM00327">
    <property type="entry name" value="VWA"/>
    <property type="match status" value="1"/>
</dbReference>
<evidence type="ECO:0000256" key="6">
    <source>
        <dbReference type="ARBA" id="ARBA00022833"/>
    </source>
</evidence>
<protein>
    <recommendedName>
        <fullName evidence="11">General transcription factor IIH subunit 2</fullName>
    </recommendedName>
</protein>
<gene>
    <name evidence="13" type="ORF">VNO80_03474</name>
</gene>
<evidence type="ECO:0000256" key="8">
    <source>
        <dbReference type="ARBA" id="ARBA00023163"/>
    </source>
</evidence>
<reference evidence="13 14" key="1">
    <citation type="submission" date="2024-01" db="EMBL/GenBank/DDBJ databases">
        <title>The genomes of 5 underutilized Papilionoideae crops provide insights into root nodulation and disease resistanc.</title>
        <authorList>
            <person name="Jiang F."/>
        </authorList>
    </citation>
    <scope>NUCLEOTIDE SEQUENCE [LARGE SCALE GENOMIC DNA]</scope>
    <source>
        <strain evidence="13">JINMINGXINNONG_FW02</strain>
        <tissue evidence="13">Leaves</tissue>
    </source>
</reference>
<dbReference type="AlphaFoldDB" id="A0AAN9NYR8"/>
<dbReference type="Pfam" id="PF04056">
    <property type="entry name" value="Ssl1"/>
    <property type="match status" value="1"/>
</dbReference>
<accession>A0AAN9NYR8</accession>
<dbReference type="GO" id="GO:0006357">
    <property type="term" value="P:regulation of transcription by RNA polymerase II"/>
    <property type="evidence" value="ECO:0007669"/>
    <property type="project" value="TreeGrafter"/>
</dbReference>
<keyword evidence="6" id="KW-0862">Zinc</keyword>
<evidence type="ECO:0000256" key="9">
    <source>
        <dbReference type="ARBA" id="ARBA00023204"/>
    </source>
</evidence>
<dbReference type="InterPro" id="IPR007198">
    <property type="entry name" value="Ssl1-like"/>
</dbReference>
<evidence type="ECO:0000256" key="10">
    <source>
        <dbReference type="ARBA" id="ARBA00023242"/>
    </source>
</evidence>
<evidence type="ECO:0000313" key="14">
    <source>
        <dbReference type="Proteomes" id="UP001374584"/>
    </source>
</evidence>
<dbReference type="Proteomes" id="UP001374584">
    <property type="component" value="Unassembled WGS sequence"/>
</dbReference>
<dbReference type="FunFam" id="3.40.50.410:FF:000015">
    <property type="entry name" value="General transcription factor IIH subunit 2"/>
    <property type="match status" value="1"/>
</dbReference>
<evidence type="ECO:0000256" key="5">
    <source>
        <dbReference type="ARBA" id="ARBA00022771"/>
    </source>
</evidence>
<keyword evidence="10" id="KW-0539">Nucleus</keyword>
<comment type="caution">
    <text evidence="13">The sequence shown here is derived from an EMBL/GenBank/DDBJ whole genome shotgun (WGS) entry which is preliminary data.</text>
</comment>
<organism evidence="13 14">
    <name type="scientific">Phaseolus coccineus</name>
    <name type="common">Scarlet runner bean</name>
    <name type="synonym">Phaseolus multiflorus</name>
    <dbReference type="NCBI Taxonomy" id="3886"/>
    <lineage>
        <taxon>Eukaryota</taxon>
        <taxon>Viridiplantae</taxon>
        <taxon>Streptophyta</taxon>
        <taxon>Embryophyta</taxon>
        <taxon>Tracheophyta</taxon>
        <taxon>Spermatophyta</taxon>
        <taxon>Magnoliopsida</taxon>
        <taxon>eudicotyledons</taxon>
        <taxon>Gunneridae</taxon>
        <taxon>Pentapetalae</taxon>
        <taxon>rosids</taxon>
        <taxon>fabids</taxon>
        <taxon>Fabales</taxon>
        <taxon>Fabaceae</taxon>
        <taxon>Papilionoideae</taxon>
        <taxon>50 kb inversion clade</taxon>
        <taxon>NPAAA clade</taxon>
        <taxon>indigoferoid/millettioid clade</taxon>
        <taxon>Phaseoleae</taxon>
        <taxon>Phaseolus</taxon>
    </lineage>
</organism>
<evidence type="ECO:0000256" key="3">
    <source>
        <dbReference type="ARBA" id="ARBA00022723"/>
    </source>
</evidence>
<evidence type="ECO:0000313" key="13">
    <source>
        <dbReference type="EMBL" id="KAK7378038.1"/>
    </source>
</evidence>
<dbReference type="PANTHER" id="PTHR12695:SF2">
    <property type="entry name" value="GENERAL TRANSCRIPTION FACTOR IIH SUBUNIT 2-RELATED"/>
    <property type="match status" value="1"/>
</dbReference>
<dbReference type="InterPro" id="IPR036465">
    <property type="entry name" value="vWFA_dom_sf"/>
</dbReference>
<keyword evidence="7" id="KW-0805">Transcription regulation</keyword>
<dbReference type="InterPro" id="IPR004595">
    <property type="entry name" value="TFIIH_C1-like_dom"/>
</dbReference>
<evidence type="ECO:0000256" key="4">
    <source>
        <dbReference type="ARBA" id="ARBA00022763"/>
    </source>
</evidence>
<comment type="subcellular location">
    <subcellularLocation>
        <location evidence="1">Nucleus</location>
    </subcellularLocation>
</comment>
<dbReference type="Pfam" id="PF07975">
    <property type="entry name" value="C1_4"/>
    <property type="match status" value="1"/>
</dbReference>
<dbReference type="InterPro" id="IPR046349">
    <property type="entry name" value="C1-like_sf"/>
</dbReference>
<dbReference type="SUPFAM" id="SSF57889">
    <property type="entry name" value="Cysteine-rich domain"/>
    <property type="match status" value="1"/>
</dbReference>
<dbReference type="NCBIfam" id="TIGR00622">
    <property type="entry name" value="ssl1"/>
    <property type="match status" value="1"/>
</dbReference>
<proteinExistence type="inferred from homology"/>
<keyword evidence="4" id="KW-0227">DNA damage</keyword>
<dbReference type="CDD" id="cd01453">
    <property type="entry name" value="vWA_transcription_factor_IIH_type"/>
    <property type="match status" value="1"/>
</dbReference>
<dbReference type="GO" id="GO:0005675">
    <property type="term" value="C:transcription factor TFIIH holo complex"/>
    <property type="evidence" value="ECO:0007669"/>
    <property type="project" value="TreeGrafter"/>
</dbReference>
<keyword evidence="8" id="KW-0804">Transcription</keyword>
<keyword evidence="9" id="KW-0234">DNA repair</keyword>
<dbReference type="InterPro" id="IPR013087">
    <property type="entry name" value="Znf_C2H2_type"/>
</dbReference>
<dbReference type="GO" id="GO:0006289">
    <property type="term" value="P:nucleotide-excision repair"/>
    <property type="evidence" value="ECO:0007669"/>
    <property type="project" value="InterPro"/>
</dbReference>